<evidence type="ECO:0000256" key="1">
    <source>
        <dbReference type="ARBA" id="ARBA00004196"/>
    </source>
</evidence>
<dbReference type="InterPro" id="IPR006143">
    <property type="entry name" value="RND_pump_MFP"/>
</dbReference>
<dbReference type="PANTHER" id="PTHR30158">
    <property type="entry name" value="ACRA/E-RELATED COMPONENT OF DRUG EFFLUX TRANSPORTER"/>
    <property type="match status" value="1"/>
</dbReference>
<dbReference type="EMBL" id="WNXC01000001">
    <property type="protein sequence ID" value="MBB2148000.1"/>
    <property type="molecule type" value="Genomic_DNA"/>
</dbReference>
<comment type="similarity">
    <text evidence="2">Belongs to the membrane fusion protein (MFP) (TC 8.A.1) family.</text>
</comment>
<dbReference type="Pfam" id="PF25917">
    <property type="entry name" value="BSH_RND"/>
    <property type="match status" value="1"/>
</dbReference>
<keyword evidence="8" id="KW-1185">Reference proteome</keyword>
<evidence type="ECO:0000259" key="5">
    <source>
        <dbReference type="Pfam" id="PF25944"/>
    </source>
</evidence>
<evidence type="ECO:0000256" key="2">
    <source>
        <dbReference type="ARBA" id="ARBA00009477"/>
    </source>
</evidence>
<dbReference type="SUPFAM" id="SSF111369">
    <property type="entry name" value="HlyD-like secretion proteins"/>
    <property type="match status" value="1"/>
</dbReference>
<sequence>MTMKVKYLAYFPILAAVTIVGCTSSQSKEQNTTDQAKTVPIATVSVLDTIIFKEYIADIQAVKNVEVRSRLSGFLEKIYVEEGSAVKAGQILFKINDEEYKADLSKAEAVLNNAIADAKTVDLEQERTKVLVQSNIVSKTELDLGAAKLKAAESRVAEARSVLRYAKSRLSHTLIKSPFTGRIDRMPLKAGSLLEEGSLLTTVSDLSAVNVYFSISEKEYLNIASDTAYSKNNFKKRVKLTLANGTVYPFEGTARFAESEFASQTGSLSLKANFPNAEGLLKHGASGKISVPVETGEILAVHQKSVFEIQDRTYVYVLNENNTIKMTPFEAGQRIGHYYMVNSGLKKSDKIVFEGTQSLRDGLTVKPMEAKTNPIAKN</sequence>
<evidence type="ECO:0000259" key="3">
    <source>
        <dbReference type="Pfam" id="PF25876"/>
    </source>
</evidence>
<feature type="domain" description="Multidrug resistance protein MdtA-like alpha-helical hairpin" evidence="3">
    <location>
        <begin position="104"/>
        <end position="173"/>
    </location>
</feature>
<feature type="domain" description="Multidrug resistance protein MdtA-like C-terminal permuted SH3" evidence="6">
    <location>
        <begin position="309"/>
        <end position="357"/>
    </location>
</feature>
<feature type="domain" description="Multidrug resistance protein MdtA-like beta-barrel" evidence="5">
    <location>
        <begin position="209"/>
        <end position="286"/>
    </location>
</feature>
<accession>A0ABR6ERW6</accession>
<dbReference type="InterPro" id="IPR058627">
    <property type="entry name" value="MdtA-like_C"/>
</dbReference>
<dbReference type="PANTHER" id="PTHR30158:SF23">
    <property type="entry name" value="MULTIDRUG RESISTANCE PROTEIN MEXA"/>
    <property type="match status" value="1"/>
</dbReference>
<gene>
    <name evidence="7" type="ORF">GM920_03645</name>
</gene>
<organism evidence="7 8">
    <name type="scientific">Pedobacter gandavensis</name>
    <dbReference type="NCBI Taxonomy" id="2679963"/>
    <lineage>
        <taxon>Bacteria</taxon>
        <taxon>Pseudomonadati</taxon>
        <taxon>Bacteroidota</taxon>
        <taxon>Sphingobacteriia</taxon>
        <taxon>Sphingobacteriales</taxon>
        <taxon>Sphingobacteriaceae</taxon>
        <taxon>Pedobacter</taxon>
    </lineage>
</organism>
<evidence type="ECO:0000313" key="8">
    <source>
        <dbReference type="Proteomes" id="UP000636110"/>
    </source>
</evidence>
<dbReference type="Proteomes" id="UP000636110">
    <property type="component" value="Unassembled WGS sequence"/>
</dbReference>
<dbReference type="InterPro" id="IPR058625">
    <property type="entry name" value="MdtA-like_BSH"/>
</dbReference>
<dbReference type="PROSITE" id="PS51257">
    <property type="entry name" value="PROKAR_LIPOPROTEIN"/>
    <property type="match status" value="1"/>
</dbReference>
<dbReference type="NCBIfam" id="TIGR01730">
    <property type="entry name" value="RND_mfp"/>
    <property type="match status" value="1"/>
</dbReference>
<dbReference type="InterPro" id="IPR058624">
    <property type="entry name" value="MdtA-like_HH"/>
</dbReference>
<dbReference type="Pfam" id="PF25944">
    <property type="entry name" value="Beta-barrel_RND"/>
    <property type="match status" value="1"/>
</dbReference>
<feature type="domain" description="Multidrug resistance protein MdtA-like barrel-sandwich hybrid" evidence="4">
    <location>
        <begin position="64"/>
        <end position="199"/>
    </location>
</feature>
<dbReference type="Gene3D" id="1.10.287.470">
    <property type="entry name" value="Helix hairpin bin"/>
    <property type="match status" value="1"/>
</dbReference>
<dbReference type="Gene3D" id="2.40.30.170">
    <property type="match status" value="1"/>
</dbReference>
<evidence type="ECO:0000259" key="6">
    <source>
        <dbReference type="Pfam" id="PF25967"/>
    </source>
</evidence>
<name>A0ABR6ERW6_9SPHI</name>
<dbReference type="Pfam" id="PF25967">
    <property type="entry name" value="RND-MFP_C"/>
    <property type="match status" value="1"/>
</dbReference>
<dbReference type="InterPro" id="IPR058626">
    <property type="entry name" value="MdtA-like_b-barrel"/>
</dbReference>
<reference evidence="7 8" key="1">
    <citation type="submission" date="2019-11" db="EMBL/GenBank/DDBJ databases">
        <title>Description of Pedobacter sp. LMG 31462T.</title>
        <authorList>
            <person name="Carlier A."/>
            <person name="Qi S."/>
            <person name="Vandamme P."/>
        </authorList>
    </citation>
    <scope>NUCLEOTIDE SEQUENCE [LARGE SCALE GENOMIC DNA]</scope>
    <source>
        <strain evidence="7 8">LMG 31462</strain>
    </source>
</reference>
<comment type="subcellular location">
    <subcellularLocation>
        <location evidence="1">Cell envelope</location>
    </subcellularLocation>
</comment>
<evidence type="ECO:0000313" key="7">
    <source>
        <dbReference type="EMBL" id="MBB2148000.1"/>
    </source>
</evidence>
<evidence type="ECO:0000259" key="4">
    <source>
        <dbReference type="Pfam" id="PF25917"/>
    </source>
</evidence>
<protein>
    <submittedName>
        <fullName evidence="7">Efflux RND transporter periplasmic adaptor subunit</fullName>
    </submittedName>
</protein>
<dbReference type="Gene3D" id="2.40.50.100">
    <property type="match status" value="1"/>
</dbReference>
<dbReference type="Pfam" id="PF25876">
    <property type="entry name" value="HH_MFP_RND"/>
    <property type="match status" value="1"/>
</dbReference>
<comment type="caution">
    <text evidence="7">The sequence shown here is derived from an EMBL/GenBank/DDBJ whole genome shotgun (WGS) entry which is preliminary data.</text>
</comment>
<proteinExistence type="inferred from homology"/>
<dbReference type="Gene3D" id="2.40.420.20">
    <property type="match status" value="1"/>
</dbReference>